<feature type="transmembrane region" description="Helical" evidence="2">
    <location>
        <begin position="89"/>
        <end position="111"/>
    </location>
</feature>
<dbReference type="Pfam" id="PF00892">
    <property type="entry name" value="EamA"/>
    <property type="match status" value="1"/>
</dbReference>
<dbReference type="EMBL" id="VIRV01000006">
    <property type="protein sequence ID" value="MBY0758677.1"/>
    <property type="molecule type" value="Genomic_DNA"/>
</dbReference>
<comment type="caution">
    <text evidence="4">The sequence shown here is derived from an EMBL/GenBank/DDBJ whole genome shotgun (WGS) entry which is preliminary data.</text>
</comment>
<evidence type="ECO:0000259" key="3">
    <source>
        <dbReference type="Pfam" id="PF00892"/>
    </source>
</evidence>
<dbReference type="Gene3D" id="1.10.3730.20">
    <property type="match status" value="2"/>
</dbReference>
<organism evidence="4 5">
    <name type="scientific">Sellimonas caecigallum</name>
    <dbReference type="NCBI Taxonomy" id="2592333"/>
    <lineage>
        <taxon>Bacteria</taxon>
        <taxon>Bacillati</taxon>
        <taxon>Bacillota</taxon>
        <taxon>Clostridia</taxon>
        <taxon>Lachnospirales</taxon>
        <taxon>Lachnospiraceae</taxon>
        <taxon>Sellimonas</taxon>
    </lineage>
</organism>
<keyword evidence="2" id="KW-1133">Transmembrane helix</keyword>
<evidence type="ECO:0000256" key="2">
    <source>
        <dbReference type="SAM" id="Phobius"/>
    </source>
</evidence>
<dbReference type="InterPro" id="IPR037185">
    <property type="entry name" value="EmrE-like"/>
</dbReference>
<evidence type="ECO:0000313" key="5">
    <source>
        <dbReference type="Proteomes" id="UP000779049"/>
    </source>
</evidence>
<accession>A0ABS7L6W7</accession>
<dbReference type="InterPro" id="IPR000620">
    <property type="entry name" value="EamA_dom"/>
</dbReference>
<keyword evidence="2" id="KW-0472">Membrane</keyword>
<keyword evidence="2" id="KW-0812">Transmembrane</keyword>
<evidence type="ECO:0000313" key="4">
    <source>
        <dbReference type="EMBL" id="MBY0758677.1"/>
    </source>
</evidence>
<keyword evidence="5" id="KW-1185">Reference proteome</keyword>
<feature type="transmembrane region" description="Helical" evidence="2">
    <location>
        <begin position="244"/>
        <end position="263"/>
    </location>
</feature>
<sequence>MFSLILAILCSAGVSVFMRASKDHCKSRYGLLLINYTVCIISGLTTSPDMANNMSDVGMMYVMGFGILTGILYVAAFLLLQWNIEKNGVILSSTFMKLGVIVPTAIGVLWFGEQPGVTQYIGIFLSVAVILFLNLEKIPQTKEKRRRRVGGESVGGLLLLLLGGGVGDSMAKFYDTYGKAELSDLYLVLSFLISGLVCGVLVIQKKEKIGKSDVIYGCLIGIPNYFSARFLLDALADIPAFIAYPMYSIAAMVIIGVVGVFVFDERLTKRQWAVYAVVLVSVGLLNI</sequence>
<comment type="similarity">
    <text evidence="1">Belongs to the EamA transporter family.</text>
</comment>
<feature type="transmembrane region" description="Helical" evidence="2">
    <location>
        <begin position="214"/>
        <end position="232"/>
    </location>
</feature>
<feature type="transmembrane region" description="Helical" evidence="2">
    <location>
        <begin position="156"/>
        <end position="173"/>
    </location>
</feature>
<feature type="transmembrane region" description="Helical" evidence="2">
    <location>
        <begin position="58"/>
        <end position="80"/>
    </location>
</feature>
<protein>
    <submittedName>
        <fullName evidence="4">DMT family transporter</fullName>
    </submittedName>
</protein>
<gene>
    <name evidence="4" type="ORF">FLB61_06180</name>
</gene>
<feature type="domain" description="EamA" evidence="3">
    <location>
        <begin position="2"/>
        <end position="134"/>
    </location>
</feature>
<feature type="transmembrane region" description="Helical" evidence="2">
    <location>
        <begin position="117"/>
        <end position="135"/>
    </location>
</feature>
<name>A0ABS7L6W7_9FIRM</name>
<reference evidence="4 5" key="1">
    <citation type="journal article" date="2020" name="New Microbes New Infect">
        <title>Sellimonas caecigallum sp. nov., description and genome sequence of a new member of the Sellimonas genus isolated from the cecum of feral chicken.</title>
        <authorList>
            <person name="Wongkuna S."/>
            <person name="Ghimire S."/>
            <person name="Antony L."/>
            <person name="Chankhamhaengdecha S."/>
            <person name="Janvilisri T."/>
            <person name="Scaria J."/>
        </authorList>
    </citation>
    <scope>NUCLEOTIDE SEQUENCE [LARGE SCALE GENOMIC DNA]</scope>
    <source>
        <strain evidence="4 5">SW451</strain>
    </source>
</reference>
<evidence type="ECO:0000256" key="1">
    <source>
        <dbReference type="ARBA" id="ARBA00007362"/>
    </source>
</evidence>
<dbReference type="RefSeq" id="WP_221919669.1">
    <property type="nucleotide sequence ID" value="NZ_VIRV01000006.1"/>
</dbReference>
<dbReference type="Proteomes" id="UP000779049">
    <property type="component" value="Unassembled WGS sequence"/>
</dbReference>
<feature type="transmembrane region" description="Helical" evidence="2">
    <location>
        <begin position="185"/>
        <end position="202"/>
    </location>
</feature>
<proteinExistence type="inferred from homology"/>
<dbReference type="SUPFAM" id="SSF103481">
    <property type="entry name" value="Multidrug resistance efflux transporter EmrE"/>
    <property type="match status" value="2"/>
</dbReference>